<feature type="region of interest" description="Disordered" evidence="16">
    <location>
        <begin position="1"/>
        <end position="23"/>
    </location>
</feature>
<sequence>MPVAGTGISSIGGRATGGDGPGGEEAVFRRRLLEPSLDEVLLVGKLDGTVTALELETGRVLWSFDSGSPLVSSGKSHGDGRPPVSHVFPGADGALYRVQSGGASAKLENFGITVPELVENSPSLTDNGSLILGSQTSTLFYIDMQTGELLRTLSSKDVIDADISSDKEISKAPILPMGRRDYVVQSVDYATGVVQWNVSFSVMHQLEMAIVKDSEAVVGFLSGNPAPESAKSATDGVNLEWGADYSLHAKDPTSGLDKWDISFPTPPVVAYTLQGGGRDVLPLWSPDYGLSPAALTSSPGVWTSKDEHVFIGAIAGGGLYALPAPSGASKEALGIRNPNIAATAVVHLEDTSQWKMVQVEPGITTELEGLICVVGVQTVERPEAPPDWLPPPNKSTPEVVPPADNGWGLLNYLVGFLTVVAMVAGALIFKMLNLKAAGPVTVPGGASPAVRSRELPSFPDVGSTPSSTFSSGSDPSLSASSPNTRSRGEDGITHIGQLQVGPGVMGVGAGGTVVYEGTFLGRPVAVKRVLKEFADIAANEKDILILSDEHPNLVRLFAMESDDEFVYLALEKCQMNLSTSVSSKEGAELLHTKNGMPTEYCLKLVNDIACGLAFLHARGIVHRDIKPHNVLIKEGRAKLSDMGLGRRLVKDQSSFLSAGSGGSSGWQAPEQLMIKDGIPSRQTKSMDVFSLGCVIHYCLTAGGHPFGSQSCGRDPLILKGDPDLSGLDKLPLAKHLISGMLEREPSKRPNMKTVLAHPFWWTKRKQLQFLVDLSDRIENEDRAEDKSLLRLLESYVKDATGGNWGARIDPKLISNLGQYRKYTYTSLRDLLRVIRNKHNHFREMSEDLKELLGPIPEGFLGYFTSRFPELLNATYAFALAHCSQDAPLDKYFPEELRCAKTPTQNGAGSSPAGPGASAPISPPVSQTSMFALANESREAPQGGSSDSGFKAWASGSGSGANGRVSPPGLKPPPAKQPEVGGADAAASEISLRPERPRPQPRPAISLAEDGRSRSGPLPPGLGLPSTRNISLFDQGRSRSGLLPPSFGGSPPRSTISLAEDGRSKSVLLPPSIGGSHAMPPISIAEEGRSRSGPLPPGLGIPQFRGPPGTADDRGRSEGGMSPPQGDASRKGAGGLTLGLDTKRTISIAGDRRTSSGLLSPKVGPLKSGTGTRWDDVLNIINLDQLSPKEGPKKGPLSEAADPPSGPTSPVSARLTGRGLNGVKTKSDPKWTSGGGMERSTSLMDSGELSIGSPGSRTTKDYKELQSPVKPKSSNPLRPDLPVVGWEEDPGNDTSTVLTFPHRPGQQVCDFYVKTGFCKYHDRCRFDHPQEYAVKLNEDGLPMRPGQQVCEHYKQTHECKFGGACKFNHPNMKPIYAGSERSSAVAALSF</sequence>
<evidence type="ECO:0000256" key="10">
    <source>
        <dbReference type="ARBA" id="ARBA00022777"/>
    </source>
</evidence>
<proteinExistence type="predicted"/>
<feature type="compositionally biased region" description="Low complexity" evidence="16">
    <location>
        <begin position="462"/>
        <end position="481"/>
    </location>
</feature>
<dbReference type="SUPFAM" id="SSF56112">
    <property type="entry name" value="Protein kinase-like (PK-like)"/>
    <property type="match status" value="1"/>
</dbReference>
<keyword evidence="8" id="KW-0547">Nucleotide-binding</keyword>
<dbReference type="Pfam" id="PF06479">
    <property type="entry name" value="Ribonuc_2-5A"/>
    <property type="match status" value="1"/>
</dbReference>
<evidence type="ECO:0000259" key="19">
    <source>
        <dbReference type="PROSITE" id="PS51392"/>
    </source>
</evidence>
<evidence type="ECO:0000313" key="20">
    <source>
        <dbReference type="EMBL" id="CAD7702440.1"/>
    </source>
</evidence>
<evidence type="ECO:0000256" key="15">
    <source>
        <dbReference type="PROSITE-ProRule" id="PRU00723"/>
    </source>
</evidence>
<dbReference type="GO" id="GO:1990604">
    <property type="term" value="C:IRE1-TRAF2-ASK1 complex"/>
    <property type="evidence" value="ECO:0007669"/>
    <property type="project" value="TreeGrafter"/>
</dbReference>
<dbReference type="InterPro" id="IPR000571">
    <property type="entry name" value="Znf_CCCH"/>
</dbReference>
<keyword evidence="12" id="KW-0067">ATP-binding</keyword>
<feature type="compositionally biased region" description="Gly residues" evidence="16">
    <location>
        <begin position="14"/>
        <end position="23"/>
    </location>
</feature>
<dbReference type="InterPro" id="IPR011047">
    <property type="entry name" value="Quinoprotein_ADH-like_sf"/>
</dbReference>
<feature type="compositionally biased region" description="Low complexity" evidence="16">
    <location>
        <begin position="1037"/>
        <end position="1053"/>
    </location>
</feature>
<feature type="region of interest" description="Disordered" evidence="16">
    <location>
        <begin position="902"/>
        <end position="924"/>
    </location>
</feature>
<evidence type="ECO:0000256" key="3">
    <source>
        <dbReference type="ARBA" id="ARBA00022527"/>
    </source>
</evidence>
<dbReference type="InterPro" id="IPR036855">
    <property type="entry name" value="Znf_CCCH_sf"/>
</dbReference>
<dbReference type="InterPro" id="IPR010513">
    <property type="entry name" value="KEN_dom"/>
</dbReference>
<keyword evidence="21" id="KW-1185">Reference proteome</keyword>
<evidence type="ECO:0000256" key="7">
    <source>
        <dbReference type="ARBA" id="ARBA00022729"/>
    </source>
</evidence>
<evidence type="ECO:0000256" key="14">
    <source>
        <dbReference type="ARBA" id="ARBA00023136"/>
    </source>
</evidence>
<feature type="domain" description="C3H1-type" evidence="18">
    <location>
        <begin position="1343"/>
        <end position="1371"/>
    </location>
</feature>
<dbReference type="SMART" id="SM00580">
    <property type="entry name" value="PUG"/>
    <property type="match status" value="1"/>
</dbReference>
<dbReference type="SMART" id="SM00220">
    <property type="entry name" value="S_TKc"/>
    <property type="match status" value="1"/>
</dbReference>
<evidence type="ECO:0000256" key="13">
    <source>
        <dbReference type="ARBA" id="ARBA00022989"/>
    </source>
</evidence>
<dbReference type="SMART" id="SM00564">
    <property type="entry name" value="PQQ"/>
    <property type="match status" value="3"/>
</dbReference>
<feature type="region of interest" description="Disordered" evidence="16">
    <location>
        <begin position="445"/>
        <end position="490"/>
    </location>
</feature>
<dbReference type="PROSITE" id="PS50103">
    <property type="entry name" value="ZF_C3H1"/>
    <property type="match status" value="2"/>
</dbReference>
<keyword evidence="4" id="KW-0808">Transferase</keyword>
<dbReference type="InterPro" id="IPR015943">
    <property type="entry name" value="WD40/YVTN_repeat-like_dom_sf"/>
</dbReference>
<evidence type="ECO:0000259" key="18">
    <source>
        <dbReference type="PROSITE" id="PS50103"/>
    </source>
</evidence>
<feature type="zinc finger region" description="C3H1-type" evidence="15">
    <location>
        <begin position="1343"/>
        <end position="1371"/>
    </location>
</feature>
<keyword evidence="13" id="KW-1133">Transmembrane helix</keyword>
<dbReference type="Gene3D" id="3.30.200.20">
    <property type="entry name" value="Phosphorylase Kinase, domain 1"/>
    <property type="match status" value="1"/>
</dbReference>
<reference evidence="20" key="1">
    <citation type="submission" date="2020-12" db="EMBL/GenBank/DDBJ databases">
        <authorList>
            <person name="Iha C."/>
        </authorList>
    </citation>
    <scope>NUCLEOTIDE SEQUENCE</scope>
</reference>
<keyword evidence="6 15" id="KW-0479">Metal-binding</keyword>
<dbReference type="GO" id="GO:0005524">
    <property type="term" value="F:ATP binding"/>
    <property type="evidence" value="ECO:0007669"/>
    <property type="project" value="UniProtKB-KW"/>
</dbReference>
<dbReference type="PANTHER" id="PTHR13954:SF6">
    <property type="entry name" value="NON-SPECIFIC SERINE_THREONINE PROTEIN KINASE"/>
    <property type="match status" value="1"/>
</dbReference>
<dbReference type="Pfam" id="PF00069">
    <property type="entry name" value="Pkinase"/>
    <property type="match status" value="1"/>
</dbReference>
<feature type="domain" description="Protein kinase" evidence="17">
    <location>
        <begin position="499"/>
        <end position="760"/>
    </location>
</feature>
<dbReference type="EMBL" id="CAJHUC010001830">
    <property type="protein sequence ID" value="CAD7702440.1"/>
    <property type="molecule type" value="Genomic_DNA"/>
</dbReference>
<keyword evidence="3" id="KW-0723">Serine/threonine-protein kinase</keyword>
<dbReference type="InterPro" id="IPR000719">
    <property type="entry name" value="Prot_kinase_dom"/>
</dbReference>
<dbReference type="Pfam" id="PF00642">
    <property type="entry name" value="zf-CCCH"/>
    <property type="match status" value="2"/>
</dbReference>
<dbReference type="PROSITE" id="PS00108">
    <property type="entry name" value="PROTEIN_KINASE_ST"/>
    <property type="match status" value="1"/>
</dbReference>
<keyword evidence="11 15" id="KW-0862">Zinc</keyword>
<dbReference type="InterPro" id="IPR038357">
    <property type="entry name" value="KEN_sf"/>
</dbReference>
<keyword evidence="7" id="KW-0732">Signal</keyword>
<dbReference type="GO" id="GO:0008270">
    <property type="term" value="F:zinc ion binding"/>
    <property type="evidence" value="ECO:0007669"/>
    <property type="project" value="UniProtKB-KW"/>
</dbReference>
<dbReference type="FunFam" id="3.30.200.20:FF:000077">
    <property type="entry name" value="Putative Serine/threonine-protein kinase/endoribonuclease IRE1"/>
    <property type="match status" value="1"/>
</dbReference>
<feature type="domain" description="KEN" evidence="19">
    <location>
        <begin position="763"/>
        <end position="894"/>
    </location>
</feature>
<dbReference type="Gene3D" id="1.10.510.10">
    <property type="entry name" value="Transferase(Phosphotransferase) domain 1"/>
    <property type="match status" value="1"/>
</dbReference>
<feature type="region of interest" description="Disordered" evidence="16">
    <location>
        <begin position="1184"/>
        <end position="1288"/>
    </location>
</feature>
<evidence type="ECO:0000256" key="9">
    <source>
        <dbReference type="ARBA" id="ARBA00022771"/>
    </source>
</evidence>
<accession>A0A8S1J8Z4</accession>
<dbReference type="GO" id="GO:0036498">
    <property type="term" value="P:IRE1-mediated unfolded protein response"/>
    <property type="evidence" value="ECO:0007669"/>
    <property type="project" value="TreeGrafter"/>
</dbReference>
<gene>
    <name evidence="20" type="ORF">OSTQU699_LOCUS7797</name>
</gene>
<protein>
    <recommendedName>
        <fullName evidence="2">non-specific serine/threonine protein kinase</fullName>
        <ecNumber evidence="2">2.7.11.1</ecNumber>
    </recommendedName>
</protein>
<evidence type="ECO:0000256" key="5">
    <source>
        <dbReference type="ARBA" id="ARBA00022692"/>
    </source>
</evidence>
<keyword evidence="10" id="KW-0418">Kinase</keyword>
<keyword evidence="5" id="KW-0812">Transmembrane</keyword>
<evidence type="ECO:0000256" key="2">
    <source>
        <dbReference type="ARBA" id="ARBA00012513"/>
    </source>
</evidence>
<dbReference type="Proteomes" id="UP000708148">
    <property type="component" value="Unassembled WGS sequence"/>
</dbReference>
<dbReference type="PANTHER" id="PTHR13954">
    <property type="entry name" value="IRE1-RELATED"/>
    <property type="match status" value="1"/>
</dbReference>
<evidence type="ECO:0000256" key="6">
    <source>
        <dbReference type="ARBA" id="ARBA00022723"/>
    </source>
</evidence>
<dbReference type="EC" id="2.7.11.1" evidence="2"/>
<evidence type="ECO:0000313" key="21">
    <source>
        <dbReference type="Proteomes" id="UP000708148"/>
    </source>
</evidence>
<evidence type="ECO:0000256" key="16">
    <source>
        <dbReference type="SAM" id="MobiDB-lite"/>
    </source>
</evidence>
<dbReference type="SMART" id="SM00356">
    <property type="entry name" value="ZnF_C3H1"/>
    <property type="match status" value="2"/>
</dbReference>
<dbReference type="PROSITE" id="PS50011">
    <property type="entry name" value="PROTEIN_KINASE_DOM"/>
    <property type="match status" value="1"/>
</dbReference>
<evidence type="ECO:0000256" key="8">
    <source>
        <dbReference type="ARBA" id="ARBA00022741"/>
    </source>
</evidence>
<feature type="compositionally biased region" description="Low complexity" evidence="16">
    <location>
        <begin position="906"/>
        <end position="919"/>
    </location>
</feature>
<comment type="caution">
    <text evidence="20">The sequence shown here is derived from an EMBL/GenBank/DDBJ whole genome shotgun (WGS) entry which is preliminary data.</text>
</comment>
<feature type="zinc finger region" description="C3H1-type" evidence="15">
    <location>
        <begin position="1302"/>
        <end position="1330"/>
    </location>
</feature>
<dbReference type="GO" id="GO:0051082">
    <property type="term" value="F:unfolded protein binding"/>
    <property type="evidence" value="ECO:0007669"/>
    <property type="project" value="TreeGrafter"/>
</dbReference>
<evidence type="ECO:0000256" key="12">
    <source>
        <dbReference type="ARBA" id="ARBA00022840"/>
    </source>
</evidence>
<feature type="domain" description="C3H1-type" evidence="18">
    <location>
        <begin position="1302"/>
        <end position="1330"/>
    </location>
</feature>
<dbReference type="Gene3D" id="1.20.1440.180">
    <property type="entry name" value="KEN domain"/>
    <property type="match status" value="1"/>
</dbReference>
<feature type="compositionally biased region" description="Low complexity" evidence="16">
    <location>
        <begin position="947"/>
        <end position="967"/>
    </location>
</feature>
<dbReference type="OrthoDB" id="63989at2759"/>
<dbReference type="GO" id="GO:0004521">
    <property type="term" value="F:RNA endonuclease activity"/>
    <property type="evidence" value="ECO:0007669"/>
    <property type="project" value="InterPro"/>
</dbReference>
<dbReference type="SUPFAM" id="SSF50998">
    <property type="entry name" value="Quinoprotein alcohol dehydrogenase-like"/>
    <property type="match status" value="1"/>
</dbReference>
<dbReference type="GO" id="GO:0006397">
    <property type="term" value="P:mRNA processing"/>
    <property type="evidence" value="ECO:0007669"/>
    <property type="project" value="InterPro"/>
</dbReference>
<feature type="region of interest" description="Disordered" evidence="16">
    <location>
        <begin position="936"/>
        <end position="1172"/>
    </location>
</feature>
<evidence type="ECO:0000256" key="4">
    <source>
        <dbReference type="ARBA" id="ARBA00022679"/>
    </source>
</evidence>
<dbReference type="Gene3D" id="2.130.10.10">
    <property type="entry name" value="YVTN repeat-like/Quinoprotein amine dehydrogenase"/>
    <property type="match status" value="1"/>
</dbReference>
<comment type="subcellular location">
    <subcellularLocation>
        <location evidence="1">Membrane</location>
        <topology evidence="1">Single-pass type I membrane protein</topology>
    </subcellularLocation>
</comment>
<evidence type="ECO:0000256" key="11">
    <source>
        <dbReference type="ARBA" id="ARBA00022833"/>
    </source>
</evidence>
<keyword evidence="14" id="KW-0472">Membrane</keyword>
<dbReference type="PROSITE" id="PS51392">
    <property type="entry name" value="KEN"/>
    <property type="match status" value="1"/>
</dbReference>
<dbReference type="GO" id="GO:0004674">
    <property type="term" value="F:protein serine/threonine kinase activity"/>
    <property type="evidence" value="ECO:0007669"/>
    <property type="project" value="UniProtKB-KW"/>
</dbReference>
<dbReference type="SUPFAM" id="SSF90229">
    <property type="entry name" value="CCCH zinc finger"/>
    <property type="match status" value="1"/>
</dbReference>
<evidence type="ECO:0000256" key="1">
    <source>
        <dbReference type="ARBA" id="ARBA00004479"/>
    </source>
</evidence>
<dbReference type="InterPro" id="IPR018391">
    <property type="entry name" value="PQQ_b-propeller_rpt"/>
</dbReference>
<dbReference type="InterPro" id="IPR008271">
    <property type="entry name" value="Ser/Thr_kinase_AS"/>
</dbReference>
<name>A0A8S1J8Z4_9CHLO</name>
<evidence type="ECO:0000259" key="17">
    <source>
        <dbReference type="PROSITE" id="PS50011"/>
    </source>
</evidence>
<dbReference type="Gene3D" id="4.10.1000.10">
    <property type="entry name" value="Zinc finger, CCCH-type"/>
    <property type="match status" value="1"/>
</dbReference>
<keyword evidence="9 15" id="KW-0863">Zinc-finger</keyword>
<dbReference type="InterPro" id="IPR045133">
    <property type="entry name" value="IRE1/2-like"/>
</dbReference>
<organism evidence="20 21">
    <name type="scientific">Ostreobium quekettii</name>
    <dbReference type="NCBI Taxonomy" id="121088"/>
    <lineage>
        <taxon>Eukaryota</taxon>
        <taxon>Viridiplantae</taxon>
        <taxon>Chlorophyta</taxon>
        <taxon>core chlorophytes</taxon>
        <taxon>Ulvophyceae</taxon>
        <taxon>TCBD clade</taxon>
        <taxon>Bryopsidales</taxon>
        <taxon>Ostreobineae</taxon>
        <taxon>Ostreobiaceae</taxon>
        <taxon>Ostreobium</taxon>
    </lineage>
</organism>
<dbReference type="InterPro" id="IPR011009">
    <property type="entry name" value="Kinase-like_dom_sf"/>
</dbReference>
<dbReference type="CDD" id="cd10422">
    <property type="entry name" value="RNase_Ire1"/>
    <property type="match status" value="1"/>
</dbReference>